<keyword evidence="5" id="KW-0508">mRNA splicing</keyword>
<dbReference type="HOGENOM" id="CLU_082523_2_1_1"/>
<evidence type="ECO:0000313" key="9">
    <source>
        <dbReference type="EMBL" id="KIO34502.1"/>
    </source>
</evidence>
<dbReference type="PANTHER" id="PTHR13296">
    <property type="entry name" value="BCAS2 PROTEIN"/>
    <property type="match status" value="1"/>
</dbReference>
<dbReference type="GO" id="GO:0071013">
    <property type="term" value="C:catalytic step 2 spliceosome"/>
    <property type="evidence" value="ECO:0007669"/>
    <property type="project" value="TreeGrafter"/>
</dbReference>
<dbReference type="OrthoDB" id="205794at2759"/>
<dbReference type="STRING" id="1051891.A0A0C3MLB6"/>
<reference evidence="9 10" key="1">
    <citation type="submission" date="2014-04" db="EMBL/GenBank/DDBJ databases">
        <authorList>
            <consortium name="DOE Joint Genome Institute"/>
            <person name="Kuo A."/>
            <person name="Girlanda M."/>
            <person name="Perotto S."/>
            <person name="Kohler A."/>
            <person name="Nagy L.G."/>
            <person name="Floudas D."/>
            <person name="Copeland A."/>
            <person name="Barry K.W."/>
            <person name="Cichocki N."/>
            <person name="Veneault-Fourrey C."/>
            <person name="LaButti K."/>
            <person name="Lindquist E.A."/>
            <person name="Lipzen A."/>
            <person name="Lundell T."/>
            <person name="Morin E."/>
            <person name="Murat C."/>
            <person name="Sun H."/>
            <person name="Tunlid A."/>
            <person name="Henrissat B."/>
            <person name="Grigoriev I.V."/>
            <person name="Hibbett D.S."/>
            <person name="Martin F."/>
            <person name="Nordberg H.P."/>
            <person name="Cantor M.N."/>
            <person name="Hua S.X."/>
        </authorList>
    </citation>
    <scope>NUCLEOTIDE SEQUENCE [LARGE SCALE GENOMIC DNA]</scope>
    <source>
        <strain evidence="9 10">MUT 4182</strain>
    </source>
</reference>
<keyword evidence="6" id="KW-0539">Nucleus</keyword>
<comment type="similarity">
    <text evidence="2">Belongs to the SPF27 family.</text>
</comment>
<evidence type="ECO:0000256" key="5">
    <source>
        <dbReference type="ARBA" id="ARBA00023187"/>
    </source>
</evidence>
<dbReference type="GO" id="GO:0000974">
    <property type="term" value="C:Prp19 complex"/>
    <property type="evidence" value="ECO:0007669"/>
    <property type="project" value="TreeGrafter"/>
</dbReference>
<keyword evidence="10" id="KW-1185">Reference proteome</keyword>
<evidence type="ECO:0000256" key="4">
    <source>
        <dbReference type="ARBA" id="ARBA00022728"/>
    </source>
</evidence>
<reference evidence="10" key="2">
    <citation type="submission" date="2015-01" db="EMBL/GenBank/DDBJ databases">
        <title>Evolutionary Origins and Diversification of the Mycorrhizal Mutualists.</title>
        <authorList>
            <consortium name="DOE Joint Genome Institute"/>
            <consortium name="Mycorrhizal Genomics Consortium"/>
            <person name="Kohler A."/>
            <person name="Kuo A."/>
            <person name="Nagy L.G."/>
            <person name="Floudas D."/>
            <person name="Copeland A."/>
            <person name="Barry K.W."/>
            <person name="Cichocki N."/>
            <person name="Veneault-Fourrey C."/>
            <person name="LaButti K."/>
            <person name="Lindquist E.A."/>
            <person name="Lipzen A."/>
            <person name="Lundell T."/>
            <person name="Morin E."/>
            <person name="Murat C."/>
            <person name="Riley R."/>
            <person name="Ohm R."/>
            <person name="Sun H."/>
            <person name="Tunlid A."/>
            <person name="Henrissat B."/>
            <person name="Grigoriev I.V."/>
            <person name="Hibbett D.S."/>
            <person name="Martin F."/>
        </authorList>
    </citation>
    <scope>NUCLEOTIDE SEQUENCE [LARGE SCALE GENOMIC DNA]</scope>
    <source>
        <strain evidence="10">MUT 4182</strain>
    </source>
</reference>
<evidence type="ECO:0000256" key="6">
    <source>
        <dbReference type="ARBA" id="ARBA00023242"/>
    </source>
</evidence>
<evidence type="ECO:0000256" key="8">
    <source>
        <dbReference type="SAM" id="MobiDB-lite"/>
    </source>
</evidence>
<keyword evidence="4" id="KW-0747">Spliceosome</keyword>
<evidence type="ECO:0008006" key="11">
    <source>
        <dbReference type="Google" id="ProtNLM"/>
    </source>
</evidence>
<dbReference type="InterPro" id="IPR008409">
    <property type="entry name" value="SPF27"/>
</dbReference>
<accession>A0A0C3MLB6</accession>
<evidence type="ECO:0000313" key="10">
    <source>
        <dbReference type="Proteomes" id="UP000054248"/>
    </source>
</evidence>
<dbReference type="Pfam" id="PF05700">
    <property type="entry name" value="BCAS2"/>
    <property type="match status" value="1"/>
</dbReference>
<dbReference type="PANTHER" id="PTHR13296:SF0">
    <property type="entry name" value="PRE-MRNA-SPLICING FACTOR SPF27"/>
    <property type="match status" value="1"/>
</dbReference>
<dbReference type="GO" id="GO:0008380">
    <property type="term" value="P:RNA splicing"/>
    <property type="evidence" value="ECO:0007669"/>
    <property type="project" value="UniProtKB-KW"/>
</dbReference>
<evidence type="ECO:0000256" key="7">
    <source>
        <dbReference type="SAM" id="Coils"/>
    </source>
</evidence>
<dbReference type="GO" id="GO:0006397">
    <property type="term" value="P:mRNA processing"/>
    <property type="evidence" value="ECO:0007669"/>
    <property type="project" value="UniProtKB-KW"/>
</dbReference>
<dbReference type="GO" id="GO:0071011">
    <property type="term" value="C:precatalytic spliceosome"/>
    <property type="evidence" value="ECO:0007669"/>
    <property type="project" value="TreeGrafter"/>
</dbReference>
<name>A0A0C3MLB6_9AGAM</name>
<keyword evidence="7" id="KW-0175">Coiled coil</keyword>
<comment type="subcellular location">
    <subcellularLocation>
        <location evidence="1">Nucleus</location>
    </subcellularLocation>
</comment>
<proteinExistence type="inferred from homology"/>
<organism evidence="9 10">
    <name type="scientific">Tulasnella calospora MUT 4182</name>
    <dbReference type="NCBI Taxonomy" id="1051891"/>
    <lineage>
        <taxon>Eukaryota</taxon>
        <taxon>Fungi</taxon>
        <taxon>Dikarya</taxon>
        <taxon>Basidiomycota</taxon>
        <taxon>Agaricomycotina</taxon>
        <taxon>Agaricomycetes</taxon>
        <taxon>Cantharellales</taxon>
        <taxon>Tulasnellaceae</taxon>
        <taxon>Tulasnella</taxon>
    </lineage>
</organism>
<dbReference type="AlphaFoldDB" id="A0A0C3MLB6"/>
<protein>
    <recommendedName>
        <fullName evidence="11">Pre-mRNA-splicing factor SPF27</fullName>
    </recommendedName>
</protein>
<evidence type="ECO:0000256" key="1">
    <source>
        <dbReference type="ARBA" id="ARBA00004123"/>
    </source>
</evidence>
<feature type="region of interest" description="Disordered" evidence="8">
    <location>
        <begin position="39"/>
        <end position="59"/>
    </location>
</feature>
<dbReference type="Proteomes" id="UP000054248">
    <property type="component" value="Unassembled WGS sequence"/>
</dbReference>
<gene>
    <name evidence="9" type="ORF">M407DRAFT_240416</name>
</gene>
<evidence type="ECO:0000256" key="3">
    <source>
        <dbReference type="ARBA" id="ARBA00022664"/>
    </source>
</evidence>
<sequence>MTSADNVFIDSLPYYDDDLAQHPNLQALVDAEIARELKAKPPPNPATDPRLPPERPLFKDNPLLADELKRVAAKQPLSALDTTRYKLPPPPTDPASEADWQKAVDNARAQLEHQKTRQLNLSLLQTYGPNAWRVHNYLTEAAVVQYEKALERLQDQVTEVNRSRKNSQNQAGNQLSSLENRWKELISAVLQLELANVAMEGEIEDLRRRDAELGNV</sequence>
<feature type="coiled-coil region" evidence="7">
    <location>
        <begin position="143"/>
        <end position="209"/>
    </location>
</feature>
<evidence type="ECO:0000256" key="2">
    <source>
        <dbReference type="ARBA" id="ARBA00010788"/>
    </source>
</evidence>
<dbReference type="EMBL" id="KN822942">
    <property type="protein sequence ID" value="KIO34502.1"/>
    <property type="molecule type" value="Genomic_DNA"/>
</dbReference>
<keyword evidence="3" id="KW-0507">mRNA processing</keyword>